<dbReference type="EMBL" id="MIGC01004303">
    <property type="protein sequence ID" value="PHJ18234.1"/>
    <property type="molecule type" value="Genomic_DNA"/>
</dbReference>
<dbReference type="Proteomes" id="UP000221165">
    <property type="component" value="Unassembled WGS sequence"/>
</dbReference>
<sequence>FFFFSFSSVNRRWEVSLDFL</sequence>
<comment type="caution">
    <text evidence="1">The sequence shown here is derived from an EMBL/GenBank/DDBJ whole genome shotgun (WGS) entry which is preliminary data.</text>
</comment>
<evidence type="ECO:0000313" key="2">
    <source>
        <dbReference type="Proteomes" id="UP000221165"/>
    </source>
</evidence>
<dbReference type="AlphaFoldDB" id="A0A2C6KP27"/>
<gene>
    <name evidence="1" type="ORF">CSUI_007939</name>
</gene>
<evidence type="ECO:0000313" key="1">
    <source>
        <dbReference type="EMBL" id="PHJ18234.1"/>
    </source>
</evidence>
<name>A0A2C6KP27_9APIC</name>
<reference evidence="1 2" key="1">
    <citation type="journal article" date="2017" name="Int. J. Parasitol.">
        <title>The genome of the protozoan parasite Cystoisospora suis and a reverse vaccinology approach to identify vaccine candidates.</title>
        <authorList>
            <person name="Palmieri N."/>
            <person name="Shrestha A."/>
            <person name="Ruttkowski B."/>
            <person name="Beck T."/>
            <person name="Vogl C."/>
            <person name="Tomley F."/>
            <person name="Blake D.P."/>
            <person name="Joachim A."/>
        </authorList>
    </citation>
    <scope>NUCLEOTIDE SEQUENCE [LARGE SCALE GENOMIC DNA]</scope>
    <source>
        <strain evidence="1 2">Wien I</strain>
    </source>
</reference>
<proteinExistence type="predicted"/>
<keyword evidence="2" id="KW-1185">Reference proteome</keyword>
<dbReference type="VEuPathDB" id="ToxoDB:CSUI_007939"/>
<accession>A0A2C6KP27</accession>
<protein>
    <submittedName>
        <fullName evidence="1">Uncharacterized protein</fullName>
    </submittedName>
</protein>
<organism evidence="1 2">
    <name type="scientific">Cystoisospora suis</name>
    <dbReference type="NCBI Taxonomy" id="483139"/>
    <lineage>
        <taxon>Eukaryota</taxon>
        <taxon>Sar</taxon>
        <taxon>Alveolata</taxon>
        <taxon>Apicomplexa</taxon>
        <taxon>Conoidasida</taxon>
        <taxon>Coccidia</taxon>
        <taxon>Eucoccidiorida</taxon>
        <taxon>Eimeriorina</taxon>
        <taxon>Sarcocystidae</taxon>
        <taxon>Cystoisospora</taxon>
    </lineage>
</organism>
<feature type="non-terminal residue" evidence="1">
    <location>
        <position position="1"/>
    </location>
</feature>